<feature type="compositionally biased region" description="Pro residues" evidence="2">
    <location>
        <begin position="1"/>
        <end position="24"/>
    </location>
</feature>
<reference evidence="4" key="1">
    <citation type="submission" date="2017-02" db="EMBL/GenBank/DDBJ databases">
        <authorList>
            <person name="Dridi B."/>
        </authorList>
    </citation>
    <scope>NUCLEOTIDE SEQUENCE [LARGE SCALE GENOMIC DNA]</scope>
    <source>
        <strain evidence="4">B Co 03.10</strain>
    </source>
</reference>
<feature type="region of interest" description="Disordered" evidence="2">
    <location>
        <begin position="1"/>
        <end position="39"/>
    </location>
</feature>
<evidence type="ECO:0000256" key="2">
    <source>
        <dbReference type="SAM" id="MobiDB-lite"/>
    </source>
</evidence>
<organism evidence="3 4">
    <name type="scientific">Brevibacterium yomogidense</name>
    <dbReference type="NCBI Taxonomy" id="946573"/>
    <lineage>
        <taxon>Bacteria</taxon>
        <taxon>Bacillati</taxon>
        <taxon>Actinomycetota</taxon>
        <taxon>Actinomycetes</taxon>
        <taxon>Micrococcales</taxon>
        <taxon>Brevibacteriaceae</taxon>
        <taxon>Brevibacterium</taxon>
    </lineage>
</organism>
<name>A0A1X6XG18_9MICO</name>
<keyword evidence="1" id="KW-0175">Coiled coil</keyword>
<feature type="coiled-coil region" evidence="1">
    <location>
        <begin position="134"/>
        <end position="161"/>
    </location>
</feature>
<dbReference type="EMBL" id="FWFF01000014">
    <property type="protein sequence ID" value="SLM98211.1"/>
    <property type="molecule type" value="Genomic_DNA"/>
</dbReference>
<evidence type="ECO:0000313" key="4">
    <source>
        <dbReference type="Proteomes" id="UP000196581"/>
    </source>
</evidence>
<dbReference type="RefSeq" id="WP_087007225.1">
    <property type="nucleotide sequence ID" value="NZ_FWFF01000014.1"/>
</dbReference>
<dbReference type="InterPro" id="IPR007139">
    <property type="entry name" value="DUF349"/>
</dbReference>
<proteinExistence type="predicted"/>
<protein>
    <submittedName>
        <fullName evidence="3">ATPase involved in DNA repair</fullName>
    </submittedName>
</protein>
<dbReference type="AlphaFoldDB" id="A0A1X6XG18"/>
<accession>A0A1X6XG18</accession>
<feature type="compositionally biased region" description="Low complexity" evidence="2">
    <location>
        <begin position="25"/>
        <end position="39"/>
    </location>
</feature>
<dbReference type="Proteomes" id="UP000196581">
    <property type="component" value="Unassembled WGS sequence"/>
</dbReference>
<gene>
    <name evidence="3" type="ORF">FM105_08500</name>
</gene>
<evidence type="ECO:0000256" key="1">
    <source>
        <dbReference type="SAM" id="Coils"/>
    </source>
</evidence>
<dbReference type="Pfam" id="PF03993">
    <property type="entry name" value="DUF349"/>
    <property type="match status" value="3"/>
</dbReference>
<sequence length="461" mass="50958">MSKPTPHQPSPVPGPRPVPGPGPARRPAAAPAAAPIRSDADRAAAVAAATAHGRVDDELKVFVLTADGEREVGQYPDAEPQAALEYFAGRYIDAVDQADLLEQRLAAGADAAQVRTSARTHLDEVPELAAVGDMAALTAQLSALIEQTDAAQEQARAERAERLDEGRAKRTQIVAEAESVAAQDPERTQWKQSAARMRELFDEWKSIQSRYPRLPRAEDQELWGRFSAARSTFDRGRKAHFAQLDARSSEGKRIKEKLIVRAEELSGSTDWRETAAKYRDLMDEWKAAPRAGRRDDDALWARFRAAQDVFFDARTADNARIDEEYRGNLTVKEALLEEARALLPVKDIAATKSALRDIQDRWEDAGRVPRADLSRIEGGLREVEKALADAEASEWERTNPETRARTSGVLAQLEDSIAQLEDDVEKARGTGDSRKIAKAEEALEARRSWFAQLQQTADELA</sequence>
<feature type="coiled-coil region" evidence="1">
    <location>
        <begin position="373"/>
        <end position="430"/>
    </location>
</feature>
<evidence type="ECO:0000313" key="3">
    <source>
        <dbReference type="EMBL" id="SLM98211.1"/>
    </source>
</evidence>
<keyword evidence="4" id="KW-1185">Reference proteome</keyword>